<keyword evidence="3" id="KW-1185">Reference proteome</keyword>
<name>A0AAD6WXS3_9AGAR</name>
<protein>
    <submittedName>
        <fullName evidence="2">Uncharacterized protein</fullName>
    </submittedName>
</protein>
<gene>
    <name evidence="2" type="ORF">C8F04DRAFT_1118717</name>
</gene>
<reference evidence="2" key="1">
    <citation type="submission" date="2023-03" db="EMBL/GenBank/DDBJ databases">
        <title>Massive genome expansion in bonnet fungi (Mycena s.s.) driven by repeated elements and novel gene families across ecological guilds.</title>
        <authorList>
            <consortium name="Lawrence Berkeley National Laboratory"/>
            <person name="Harder C.B."/>
            <person name="Miyauchi S."/>
            <person name="Viragh M."/>
            <person name="Kuo A."/>
            <person name="Thoen E."/>
            <person name="Andreopoulos B."/>
            <person name="Lu D."/>
            <person name="Skrede I."/>
            <person name="Drula E."/>
            <person name="Henrissat B."/>
            <person name="Morin E."/>
            <person name="Kohler A."/>
            <person name="Barry K."/>
            <person name="LaButti K."/>
            <person name="Morin E."/>
            <person name="Salamov A."/>
            <person name="Lipzen A."/>
            <person name="Mereny Z."/>
            <person name="Hegedus B."/>
            <person name="Baldrian P."/>
            <person name="Stursova M."/>
            <person name="Weitz H."/>
            <person name="Taylor A."/>
            <person name="Grigoriev I.V."/>
            <person name="Nagy L.G."/>
            <person name="Martin F."/>
            <person name="Kauserud H."/>
        </authorList>
    </citation>
    <scope>NUCLEOTIDE SEQUENCE</scope>
    <source>
        <strain evidence="2">CBHHK200</strain>
    </source>
</reference>
<proteinExistence type="predicted"/>
<sequence length="150" mass="16379">MSGHAFGIHSVARQMGTSRRTDGPRTTMDYTAVSYGRIRSLYGFGWSMRFVRSSNGVLAGRWIGLTLVRRIVEEKRKGGQGGDVKCSGELVCNEQENSQSRRDLDPVGSTGNQGAWKTGRRTTDTSILPPIEWASTSDRSWVLGGIVGSP</sequence>
<feature type="region of interest" description="Disordered" evidence="1">
    <location>
        <begin position="95"/>
        <end position="131"/>
    </location>
</feature>
<dbReference type="AlphaFoldDB" id="A0AAD6WXS3"/>
<dbReference type="EMBL" id="JARJCM010000110">
    <property type="protein sequence ID" value="KAJ7028625.1"/>
    <property type="molecule type" value="Genomic_DNA"/>
</dbReference>
<accession>A0AAD6WXS3</accession>
<evidence type="ECO:0000313" key="2">
    <source>
        <dbReference type="EMBL" id="KAJ7028625.1"/>
    </source>
</evidence>
<dbReference type="Proteomes" id="UP001218188">
    <property type="component" value="Unassembled WGS sequence"/>
</dbReference>
<evidence type="ECO:0000256" key="1">
    <source>
        <dbReference type="SAM" id="MobiDB-lite"/>
    </source>
</evidence>
<comment type="caution">
    <text evidence="2">The sequence shown here is derived from an EMBL/GenBank/DDBJ whole genome shotgun (WGS) entry which is preliminary data.</text>
</comment>
<feature type="region of interest" description="Disordered" evidence="1">
    <location>
        <begin position="1"/>
        <end position="27"/>
    </location>
</feature>
<evidence type="ECO:0000313" key="3">
    <source>
        <dbReference type="Proteomes" id="UP001218188"/>
    </source>
</evidence>
<organism evidence="2 3">
    <name type="scientific">Mycena alexandri</name>
    <dbReference type="NCBI Taxonomy" id="1745969"/>
    <lineage>
        <taxon>Eukaryota</taxon>
        <taxon>Fungi</taxon>
        <taxon>Dikarya</taxon>
        <taxon>Basidiomycota</taxon>
        <taxon>Agaricomycotina</taxon>
        <taxon>Agaricomycetes</taxon>
        <taxon>Agaricomycetidae</taxon>
        <taxon>Agaricales</taxon>
        <taxon>Marasmiineae</taxon>
        <taxon>Mycenaceae</taxon>
        <taxon>Mycena</taxon>
    </lineage>
</organism>